<dbReference type="Pfam" id="PF05949">
    <property type="entry name" value="DUF881"/>
    <property type="match status" value="1"/>
</dbReference>
<dbReference type="RefSeq" id="WP_239141050.1">
    <property type="nucleotide sequence ID" value="NZ_BOMF01000103.1"/>
</dbReference>
<sequence>MIEPDEAGRRAQTAAGAAARAMAEDPEIRAAVAEDEPAIVHAEPADDEPTVSLSGRAFDLPARAKPADDAAVTPGDDGAATADGVEADAADVPSAGQCASGVPPRVWDGPGAAESVSDAPTVRDGSAAGPDAAESVSDARAAAESEGDAQAAGVPRSGDREDGEAEISATSPDRTEPGESDLGRPGRRWPAPAGALIWVLLALFGFTLVVQLRSNDADDGLAGMRQEDLVRILSDLEAQDSRLLTEIQELETSKQQLSSGVAGREAAQVEAEKRSQQLGLLAGTVAGSGPGLDITLSNVRASDVLNAVQELRGAGGEVMQLNGANGTAVRVVASSFFVDASGGGIIADGEQLTGPFRLLVIGPPSTMSTALQIPGGVVASVQNDGGSVTMDSRSLVDVTAVRKAAALRYARPVS</sequence>
<evidence type="ECO:0000256" key="1">
    <source>
        <dbReference type="ARBA" id="ARBA00009108"/>
    </source>
</evidence>
<feature type="region of interest" description="Disordered" evidence="2">
    <location>
        <begin position="1"/>
        <end position="25"/>
    </location>
</feature>
<organism evidence="3">
    <name type="scientific">Actinoplanes campanulatus</name>
    <dbReference type="NCBI Taxonomy" id="113559"/>
    <lineage>
        <taxon>Bacteria</taxon>
        <taxon>Bacillati</taxon>
        <taxon>Actinomycetota</taxon>
        <taxon>Actinomycetes</taxon>
        <taxon>Micromonosporales</taxon>
        <taxon>Micromonosporaceae</taxon>
        <taxon>Actinoplanes</taxon>
    </lineage>
</organism>
<feature type="compositionally biased region" description="Low complexity" evidence="2">
    <location>
        <begin position="69"/>
        <end position="84"/>
    </location>
</feature>
<comment type="caution">
    <text evidence="3">The sequence shown here is derived from an EMBL/GenBank/DDBJ whole genome shotgun (WGS) entry which is preliminary data.</text>
</comment>
<accession>A0ABQ3WPF2</accession>
<dbReference type="Gene3D" id="3.30.70.1880">
    <property type="entry name" value="Protein of unknown function DUF881"/>
    <property type="match status" value="1"/>
</dbReference>
<evidence type="ECO:0008006" key="4">
    <source>
        <dbReference type="Google" id="ProtNLM"/>
    </source>
</evidence>
<comment type="similarity">
    <text evidence="1">Belongs to the UPF0749 family.</text>
</comment>
<evidence type="ECO:0000256" key="2">
    <source>
        <dbReference type="SAM" id="MobiDB-lite"/>
    </source>
</evidence>
<feature type="region of interest" description="Disordered" evidence="2">
    <location>
        <begin position="40"/>
        <end position="187"/>
    </location>
</feature>
<dbReference type="PANTHER" id="PTHR37313:SF2">
    <property type="entry name" value="UPF0749 PROTEIN YLXX"/>
    <property type="match status" value="1"/>
</dbReference>
<feature type="compositionally biased region" description="Low complexity" evidence="2">
    <location>
        <begin position="10"/>
        <end position="21"/>
    </location>
</feature>
<gene>
    <name evidence="3" type="ORF">Aca07nite_54300</name>
</gene>
<evidence type="ECO:0000313" key="3">
    <source>
        <dbReference type="EMBL" id="GID48155.1"/>
    </source>
</evidence>
<protein>
    <recommendedName>
        <fullName evidence="4">DUF881 domain-containing protein</fullName>
    </recommendedName>
</protein>
<dbReference type="InterPro" id="IPR010273">
    <property type="entry name" value="DUF881"/>
</dbReference>
<name>A0ABQ3WPF2_9ACTN</name>
<dbReference type="EMBL" id="BOMF01000103">
    <property type="protein sequence ID" value="GID48155.1"/>
    <property type="molecule type" value="Genomic_DNA"/>
</dbReference>
<reference evidence="3" key="1">
    <citation type="submission" date="2021-01" db="EMBL/GenBank/DDBJ databases">
        <title>Whole genome shotgun sequence of Actinoplanes capillaceus NBRC 16408.</title>
        <authorList>
            <person name="Komaki H."/>
            <person name="Tamura T."/>
        </authorList>
    </citation>
    <scope>NUCLEOTIDE SEQUENCE [LARGE SCALE GENOMIC DNA]</scope>
    <source>
        <strain evidence="3">NBRC 16408</strain>
    </source>
</reference>
<dbReference type="PANTHER" id="PTHR37313">
    <property type="entry name" value="UPF0749 PROTEIN RV1825"/>
    <property type="match status" value="1"/>
</dbReference>
<feature type="compositionally biased region" description="Basic and acidic residues" evidence="2">
    <location>
        <begin position="173"/>
        <end position="184"/>
    </location>
</feature>
<proteinExistence type="inferred from homology"/>
<feature type="compositionally biased region" description="Low complexity" evidence="2">
    <location>
        <begin position="132"/>
        <end position="153"/>
    </location>
</feature>